<protein>
    <submittedName>
        <fullName evidence="1">Uncharacterized protein</fullName>
    </submittedName>
</protein>
<dbReference type="EMBL" id="AJ850056">
    <property type="protein sequence ID" value="CAH61463.1"/>
    <property type="molecule type" value="mRNA"/>
</dbReference>
<sequence>LNHIILGVAIIKKHNFRACNYFENWMPCLL</sequence>
<reference evidence="1" key="1">
    <citation type="submission" date="2004-10" db="EMBL/GenBank/DDBJ databases">
        <title>Clones expressed in 5-day-old chickpea epicotyls.</title>
        <authorList>
            <person name="Dopico B."/>
            <person name="Martin I."/>
            <person name="Labrador E."/>
        </authorList>
    </citation>
    <scope>NUCLEOTIDE SEQUENCE</scope>
    <source>
        <tissue evidence="1">Etiolated epicotyls</tissue>
    </source>
</reference>
<proteinExistence type="evidence at transcript level"/>
<evidence type="ECO:0000313" key="1">
    <source>
        <dbReference type="EMBL" id="CAH61463.1"/>
    </source>
</evidence>
<feature type="non-terminal residue" evidence="1">
    <location>
        <position position="1"/>
    </location>
</feature>
<name>Q5WM50_CICAR</name>
<organism evidence="1">
    <name type="scientific">Cicer arietinum</name>
    <name type="common">Chickpea</name>
    <name type="synonym">Garbanzo</name>
    <dbReference type="NCBI Taxonomy" id="3827"/>
    <lineage>
        <taxon>Eukaryota</taxon>
        <taxon>Viridiplantae</taxon>
        <taxon>Streptophyta</taxon>
        <taxon>Embryophyta</taxon>
        <taxon>Tracheophyta</taxon>
        <taxon>Spermatophyta</taxon>
        <taxon>Magnoliopsida</taxon>
        <taxon>eudicotyledons</taxon>
        <taxon>Gunneridae</taxon>
        <taxon>Pentapetalae</taxon>
        <taxon>rosids</taxon>
        <taxon>fabids</taxon>
        <taxon>Fabales</taxon>
        <taxon>Fabaceae</taxon>
        <taxon>Papilionoideae</taxon>
        <taxon>50 kb inversion clade</taxon>
        <taxon>NPAAA clade</taxon>
        <taxon>Hologalegina</taxon>
        <taxon>IRL clade</taxon>
        <taxon>Cicereae</taxon>
        <taxon>Cicer</taxon>
    </lineage>
</organism>
<dbReference type="AlphaFoldDB" id="Q5WM50"/>
<accession>Q5WM50</accession>